<evidence type="ECO:0000256" key="1">
    <source>
        <dbReference type="ARBA" id="ARBA00001946"/>
    </source>
</evidence>
<evidence type="ECO:0000256" key="8">
    <source>
        <dbReference type="ARBA" id="ARBA00022679"/>
    </source>
</evidence>
<evidence type="ECO:0000256" key="10">
    <source>
        <dbReference type="ARBA" id="ARBA00022741"/>
    </source>
</evidence>
<evidence type="ECO:0000256" key="12">
    <source>
        <dbReference type="ARBA" id="ARBA00022840"/>
    </source>
</evidence>
<dbReference type="SUPFAM" id="SSF56112">
    <property type="entry name" value="Protein kinase-like (PK-like)"/>
    <property type="match status" value="1"/>
</dbReference>
<dbReference type="Pfam" id="PF00415">
    <property type="entry name" value="RCC1"/>
    <property type="match status" value="1"/>
</dbReference>
<sequence length="617" mass="70129">MLPSTILMHYNYEFSSISNILEKLLDITSKCQIRNLGLHIQSQSTNVLSLSGAERSNVNRTSLRENSSVRQFFRTLVQERFPKEGGHIDFFLINPVQDQVGIGQTIQYGNNKQISVRFIQRFLYDNPSQSNRRIIEIYFDFDKLMRTKQEEQMKADRTRLPTQTSGYERIRVVGKGSFGSAILYRRKDDDSLVILKEINMHDLTSNERQLALNEVALLSRMDHPHIISYYDSFEEDGILMIEMEYAEGGTLAQFLARREEYIEETDIMFMFEQMLSAVSYLHDNNVLHRDLKTANIFLTKDNLVKIGDFGISKIMGTETRFQGAQTVVGTPYYISPEMCEGKPYNEKSDIWALGCILYEMACLQKTFEGTSLPALVNKIVKVDPEQRPTAALALEIVQRSRSLNTKRGQKKSVHRPGSDTLRPRDCHSALYQFDIANVTLSSIAALAPKIKVKQIAVGWNHQVLLTMDSVVYSWGDNKFGQLGHGDRRTRNQPTRVEALDGKSIFHISVGTNFSAFCADRGIVMVCGNRKYTGNGKANDDWLKPKLIDCLLREDIIDLSCGYEHAAVVTDDGQVYVWGNGENGRLGTGKTDFVYSATKVHGVFCTTHQRQVEYLSEF</sequence>
<evidence type="ECO:0000256" key="14">
    <source>
        <dbReference type="PROSITE-ProRule" id="PRU00235"/>
    </source>
</evidence>
<dbReference type="CDD" id="cd08215">
    <property type="entry name" value="STKc_Nek"/>
    <property type="match status" value="1"/>
</dbReference>
<dbReference type="PROSITE" id="PS00626">
    <property type="entry name" value="RCC1_2"/>
    <property type="match status" value="1"/>
</dbReference>
<dbReference type="EC" id="2.7.11.1" evidence="4"/>
<evidence type="ECO:0000256" key="4">
    <source>
        <dbReference type="ARBA" id="ARBA00012513"/>
    </source>
</evidence>
<dbReference type="PRINTS" id="PR00633">
    <property type="entry name" value="RCCNDNSATION"/>
</dbReference>
<evidence type="ECO:0000256" key="11">
    <source>
        <dbReference type="ARBA" id="ARBA00022777"/>
    </source>
</evidence>
<accession>A0A914DTP9</accession>
<keyword evidence="12 15" id="KW-0067">ATP-binding</keyword>
<dbReference type="InterPro" id="IPR000719">
    <property type="entry name" value="Prot_kinase_dom"/>
</dbReference>
<evidence type="ECO:0000256" key="5">
    <source>
        <dbReference type="ARBA" id="ARBA00022490"/>
    </source>
</evidence>
<dbReference type="GO" id="GO:0005737">
    <property type="term" value="C:cytoplasm"/>
    <property type="evidence" value="ECO:0007669"/>
    <property type="project" value="UniProtKB-SubCell"/>
</dbReference>
<feature type="repeat" description="RCC1" evidence="14">
    <location>
        <begin position="469"/>
        <end position="520"/>
    </location>
</feature>
<dbReference type="Pfam" id="PF13540">
    <property type="entry name" value="RCC1_2"/>
    <property type="match status" value="1"/>
</dbReference>
<dbReference type="GO" id="GO:0005524">
    <property type="term" value="F:ATP binding"/>
    <property type="evidence" value="ECO:0007669"/>
    <property type="project" value="UniProtKB-UniRule"/>
</dbReference>
<dbReference type="InterPro" id="IPR009091">
    <property type="entry name" value="RCC1/BLIP-II"/>
</dbReference>
<name>A0A914DTP9_9BILA</name>
<dbReference type="InterPro" id="IPR011009">
    <property type="entry name" value="Kinase-like_dom_sf"/>
</dbReference>
<evidence type="ECO:0000256" key="15">
    <source>
        <dbReference type="PROSITE-ProRule" id="PRU10141"/>
    </source>
</evidence>
<dbReference type="PANTHER" id="PTHR44535">
    <property type="entry name" value="PROTEIN CBG16200"/>
    <property type="match status" value="1"/>
</dbReference>
<keyword evidence="13" id="KW-0460">Magnesium</keyword>
<dbReference type="Proteomes" id="UP000887540">
    <property type="component" value="Unplaced"/>
</dbReference>
<dbReference type="Gene3D" id="1.10.510.10">
    <property type="entry name" value="Transferase(Phosphotransferase) domain 1"/>
    <property type="match status" value="1"/>
</dbReference>
<feature type="domain" description="Protein kinase" evidence="16">
    <location>
        <begin position="167"/>
        <end position="430"/>
    </location>
</feature>
<keyword evidence="11" id="KW-0418">Kinase</keyword>
<comment type="similarity">
    <text evidence="3">Belongs to the protein kinase superfamily. NEK Ser/Thr protein kinase family. NIMA subfamily.</text>
</comment>
<keyword evidence="10 15" id="KW-0547">Nucleotide-binding</keyword>
<dbReference type="InterPro" id="IPR008271">
    <property type="entry name" value="Ser/Thr_kinase_AS"/>
</dbReference>
<dbReference type="SMART" id="SM00220">
    <property type="entry name" value="S_TKc"/>
    <property type="match status" value="1"/>
</dbReference>
<protein>
    <recommendedName>
        <fullName evidence="4">non-specific serine/threonine protein kinase</fullName>
        <ecNumber evidence="4">2.7.11.1</ecNumber>
    </recommendedName>
</protein>
<evidence type="ECO:0000256" key="13">
    <source>
        <dbReference type="ARBA" id="ARBA00022842"/>
    </source>
</evidence>
<keyword evidence="7" id="KW-0597">Phosphoprotein</keyword>
<evidence type="ECO:0000256" key="3">
    <source>
        <dbReference type="ARBA" id="ARBA00010886"/>
    </source>
</evidence>
<comment type="cofactor">
    <cofactor evidence="1">
        <name>Mg(2+)</name>
        <dbReference type="ChEBI" id="CHEBI:18420"/>
    </cofactor>
</comment>
<dbReference type="PROSITE" id="PS00108">
    <property type="entry name" value="PROTEIN_KINASE_ST"/>
    <property type="match status" value="1"/>
</dbReference>
<dbReference type="WBParaSite" id="ACRNAN_scaffold3728.g14314.t1">
    <property type="protein sequence ID" value="ACRNAN_scaffold3728.g14314.t1"/>
    <property type="gene ID" value="ACRNAN_scaffold3728.g14314"/>
</dbReference>
<organism evidence="17 18">
    <name type="scientific">Acrobeloides nanus</name>
    <dbReference type="NCBI Taxonomy" id="290746"/>
    <lineage>
        <taxon>Eukaryota</taxon>
        <taxon>Metazoa</taxon>
        <taxon>Ecdysozoa</taxon>
        <taxon>Nematoda</taxon>
        <taxon>Chromadorea</taxon>
        <taxon>Rhabditida</taxon>
        <taxon>Tylenchina</taxon>
        <taxon>Cephalobomorpha</taxon>
        <taxon>Cephaloboidea</taxon>
        <taxon>Cephalobidae</taxon>
        <taxon>Acrobeloides</taxon>
    </lineage>
</organism>
<evidence type="ECO:0000313" key="17">
    <source>
        <dbReference type="Proteomes" id="UP000887540"/>
    </source>
</evidence>
<keyword evidence="17" id="KW-1185">Reference proteome</keyword>
<proteinExistence type="inferred from homology"/>
<dbReference type="InterPro" id="IPR051997">
    <property type="entry name" value="STK_NEK"/>
</dbReference>
<evidence type="ECO:0000259" key="16">
    <source>
        <dbReference type="PROSITE" id="PS50011"/>
    </source>
</evidence>
<dbReference type="InterPro" id="IPR017441">
    <property type="entry name" value="Protein_kinase_ATP_BS"/>
</dbReference>
<reference evidence="18" key="1">
    <citation type="submission" date="2022-11" db="UniProtKB">
        <authorList>
            <consortium name="WormBaseParasite"/>
        </authorList>
    </citation>
    <scope>IDENTIFICATION</scope>
</reference>
<keyword evidence="6" id="KW-0723">Serine/threonine-protein kinase</keyword>
<dbReference type="InterPro" id="IPR000408">
    <property type="entry name" value="Reg_chr_condens"/>
</dbReference>
<dbReference type="PANTHER" id="PTHR44535:SF5">
    <property type="entry name" value="PROTEIN KINASE DOMAIN-CONTAINING PROTEIN"/>
    <property type="match status" value="1"/>
</dbReference>
<evidence type="ECO:0000256" key="2">
    <source>
        <dbReference type="ARBA" id="ARBA00004496"/>
    </source>
</evidence>
<evidence type="ECO:0000313" key="18">
    <source>
        <dbReference type="WBParaSite" id="ACRNAN_scaffold3728.g14314.t1"/>
    </source>
</evidence>
<dbReference type="GO" id="GO:0004674">
    <property type="term" value="F:protein serine/threonine kinase activity"/>
    <property type="evidence" value="ECO:0007669"/>
    <property type="project" value="UniProtKB-KW"/>
</dbReference>
<dbReference type="GO" id="GO:0046872">
    <property type="term" value="F:metal ion binding"/>
    <property type="evidence" value="ECO:0007669"/>
    <property type="project" value="UniProtKB-KW"/>
</dbReference>
<keyword evidence="8" id="KW-0808">Transferase</keyword>
<dbReference type="Pfam" id="PF00069">
    <property type="entry name" value="Pkinase"/>
    <property type="match status" value="1"/>
</dbReference>
<evidence type="ECO:0000256" key="6">
    <source>
        <dbReference type="ARBA" id="ARBA00022527"/>
    </source>
</evidence>
<keyword evidence="9" id="KW-0479">Metal-binding</keyword>
<dbReference type="PROSITE" id="PS50012">
    <property type="entry name" value="RCC1_3"/>
    <property type="match status" value="1"/>
</dbReference>
<keyword evidence="5" id="KW-0963">Cytoplasm</keyword>
<evidence type="ECO:0000256" key="7">
    <source>
        <dbReference type="ARBA" id="ARBA00022553"/>
    </source>
</evidence>
<dbReference type="Gene3D" id="3.30.200.20">
    <property type="entry name" value="Phosphorylase Kinase, domain 1"/>
    <property type="match status" value="1"/>
</dbReference>
<dbReference type="AlphaFoldDB" id="A0A914DTP9"/>
<dbReference type="PROSITE" id="PS50011">
    <property type="entry name" value="PROTEIN_KINASE_DOM"/>
    <property type="match status" value="1"/>
</dbReference>
<evidence type="ECO:0000256" key="9">
    <source>
        <dbReference type="ARBA" id="ARBA00022723"/>
    </source>
</evidence>
<dbReference type="SUPFAM" id="SSF50985">
    <property type="entry name" value="RCC1/BLIP-II"/>
    <property type="match status" value="1"/>
</dbReference>
<dbReference type="FunFam" id="3.30.200.20:FF:000097">
    <property type="entry name" value="Probable serine/threonine-protein kinase nek1"/>
    <property type="match status" value="1"/>
</dbReference>
<dbReference type="Gene3D" id="2.130.10.30">
    <property type="entry name" value="Regulator of chromosome condensation 1/beta-lactamase-inhibitor protein II"/>
    <property type="match status" value="1"/>
</dbReference>
<dbReference type="PROSITE" id="PS00107">
    <property type="entry name" value="PROTEIN_KINASE_ATP"/>
    <property type="match status" value="1"/>
</dbReference>
<feature type="binding site" evidence="15">
    <location>
        <position position="196"/>
    </location>
    <ligand>
        <name>ATP</name>
        <dbReference type="ChEBI" id="CHEBI:30616"/>
    </ligand>
</feature>
<comment type="subcellular location">
    <subcellularLocation>
        <location evidence="2">Cytoplasm</location>
    </subcellularLocation>
</comment>